<gene>
    <name evidence="8" type="ORF">AXX12_04610</name>
</gene>
<dbReference type="EMBL" id="LSGP01000013">
    <property type="protein sequence ID" value="KYZ77402.1"/>
    <property type="molecule type" value="Genomic_DNA"/>
</dbReference>
<keyword evidence="3" id="KW-1003">Cell membrane</keyword>
<keyword evidence="9" id="KW-1185">Reference proteome</keyword>
<dbReference type="PANTHER" id="PTHR34856">
    <property type="entry name" value="PROTEIN NRFD"/>
    <property type="match status" value="1"/>
</dbReference>
<evidence type="ECO:0000256" key="2">
    <source>
        <dbReference type="ARBA" id="ARBA00008929"/>
    </source>
</evidence>
<dbReference type="Gene3D" id="1.20.1630.10">
    <property type="entry name" value="Formate dehydrogenase/DMSO reductase domain"/>
    <property type="match status" value="1"/>
</dbReference>
<dbReference type="InterPro" id="IPR005614">
    <property type="entry name" value="NrfD-like"/>
</dbReference>
<feature type="transmembrane region" description="Helical" evidence="7">
    <location>
        <begin position="295"/>
        <end position="315"/>
    </location>
</feature>
<feature type="transmembrane region" description="Helical" evidence="7">
    <location>
        <begin position="185"/>
        <end position="207"/>
    </location>
</feature>
<dbReference type="Proteomes" id="UP000076268">
    <property type="component" value="Unassembled WGS sequence"/>
</dbReference>
<sequence length="321" mass="35313">MWENIWGNTSQYTEIVWPWPIAVYLFLAGLSAGALMTAIMVKWRSGNEAAPWDGLIKAGALIAPPAIILGTALLVFDLGKPLTFWYLLVYYNFKSVMSIGTLLLSVYSPLTILFFAIIFKKELLRESATAWFFKPLLPIVEWFERLGVNFEKVLVAMAIGVGIYTGFLISAIIGKPLFNTPILPMLFLISGISAGIAANILIGLTMFKGSVSEDDLNYLLALDLKVVPFELFCLFLMFIGFYFAGGNTSAIAIQALTTGFWARVFWIGVVGVGLMLPLIVAVSSLHGQSYKLSTVLLNSILALGGVVLLRFYILYAGQIFF</sequence>
<feature type="transmembrane region" description="Helical" evidence="7">
    <location>
        <begin position="219"/>
        <end position="244"/>
    </location>
</feature>
<dbReference type="Pfam" id="PF03916">
    <property type="entry name" value="NrfD"/>
    <property type="match status" value="1"/>
</dbReference>
<dbReference type="AlphaFoldDB" id="A0A154BTZ9"/>
<protein>
    <submittedName>
        <fullName evidence="8">Polysulfide reductase</fullName>
    </submittedName>
</protein>
<evidence type="ECO:0000313" key="9">
    <source>
        <dbReference type="Proteomes" id="UP000076268"/>
    </source>
</evidence>
<dbReference type="RefSeq" id="WP_066239672.1">
    <property type="nucleotide sequence ID" value="NZ_LSGP01000013.1"/>
</dbReference>
<feature type="transmembrane region" description="Helical" evidence="7">
    <location>
        <begin position="264"/>
        <end position="283"/>
    </location>
</feature>
<reference evidence="8 9" key="1">
    <citation type="submission" date="2016-02" db="EMBL/GenBank/DDBJ databases">
        <title>Anaerosporomusa subterraneum gen. nov., sp. nov., a spore-forming obligate anaerobe isolated from saprolite.</title>
        <authorList>
            <person name="Choi J.K."/>
            <person name="Shah M."/>
            <person name="Yee N."/>
        </authorList>
    </citation>
    <scope>NUCLEOTIDE SEQUENCE [LARGE SCALE GENOMIC DNA]</scope>
    <source>
        <strain evidence="8 9">RU4</strain>
    </source>
</reference>
<evidence type="ECO:0000256" key="1">
    <source>
        <dbReference type="ARBA" id="ARBA00004651"/>
    </source>
</evidence>
<dbReference type="GO" id="GO:0005886">
    <property type="term" value="C:plasma membrane"/>
    <property type="evidence" value="ECO:0007669"/>
    <property type="project" value="UniProtKB-SubCell"/>
</dbReference>
<proteinExistence type="inferred from homology"/>
<comment type="similarity">
    <text evidence="2">Belongs to the NrfD family.</text>
</comment>
<evidence type="ECO:0000313" key="8">
    <source>
        <dbReference type="EMBL" id="KYZ77402.1"/>
    </source>
</evidence>
<comment type="caution">
    <text evidence="8">The sequence shown here is derived from an EMBL/GenBank/DDBJ whole genome shotgun (WGS) entry which is preliminary data.</text>
</comment>
<dbReference type="PANTHER" id="PTHR34856:SF2">
    <property type="entry name" value="PROTEIN NRFD"/>
    <property type="match status" value="1"/>
</dbReference>
<feature type="transmembrane region" description="Helical" evidence="7">
    <location>
        <begin position="96"/>
        <end position="119"/>
    </location>
</feature>
<accession>A0A154BTZ9</accession>
<keyword evidence="6 7" id="KW-0472">Membrane</keyword>
<comment type="subcellular location">
    <subcellularLocation>
        <location evidence="1">Cell membrane</location>
        <topology evidence="1">Multi-pass membrane protein</topology>
    </subcellularLocation>
</comment>
<evidence type="ECO:0000256" key="3">
    <source>
        <dbReference type="ARBA" id="ARBA00022475"/>
    </source>
</evidence>
<evidence type="ECO:0000256" key="4">
    <source>
        <dbReference type="ARBA" id="ARBA00022692"/>
    </source>
</evidence>
<keyword evidence="5 7" id="KW-1133">Transmembrane helix</keyword>
<evidence type="ECO:0000256" key="6">
    <source>
        <dbReference type="ARBA" id="ARBA00023136"/>
    </source>
</evidence>
<organism evidence="8 9">
    <name type="scientific">Anaerosporomusa subterranea</name>
    <dbReference type="NCBI Taxonomy" id="1794912"/>
    <lineage>
        <taxon>Bacteria</taxon>
        <taxon>Bacillati</taxon>
        <taxon>Bacillota</taxon>
        <taxon>Negativicutes</taxon>
        <taxon>Acetonemataceae</taxon>
        <taxon>Anaerosporomusa</taxon>
    </lineage>
</organism>
<dbReference type="OrthoDB" id="9778963at2"/>
<keyword evidence="4 7" id="KW-0812">Transmembrane</keyword>
<feature type="transmembrane region" description="Helical" evidence="7">
    <location>
        <begin position="21"/>
        <end position="43"/>
    </location>
</feature>
<name>A0A154BTZ9_ANASB</name>
<feature type="transmembrane region" description="Helical" evidence="7">
    <location>
        <begin position="55"/>
        <end position="76"/>
    </location>
</feature>
<evidence type="ECO:0000256" key="7">
    <source>
        <dbReference type="SAM" id="Phobius"/>
    </source>
</evidence>
<evidence type="ECO:0000256" key="5">
    <source>
        <dbReference type="ARBA" id="ARBA00022989"/>
    </source>
</evidence>
<feature type="transmembrane region" description="Helical" evidence="7">
    <location>
        <begin position="153"/>
        <end position="173"/>
    </location>
</feature>
<dbReference type="STRING" id="1794912.AXX12_04610"/>
<dbReference type="InterPro" id="IPR052049">
    <property type="entry name" value="Electron_transfer_protein"/>
</dbReference>